<evidence type="ECO:0000313" key="7">
    <source>
        <dbReference type="Proteomes" id="UP000271162"/>
    </source>
</evidence>
<evidence type="ECO:0000256" key="1">
    <source>
        <dbReference type="ARBA" id="ARBA00004141"/>
    </source>
</evidence>
<reference evidence="6 7" key="2">
    <citation type="submission" date="2018-11" db="EMBL/GenBank/DDBJ databases">
        <authorList>
            <consortium name="Pathogen Informatics"/>
        </authorList>
    </citation>
    <scope>NUCLEOTIDE SEQUENCE [LARGE SCALE GENOMIC DNA]</scope>
</reference>
<dbReference type="SUPFAM" id="SSF81321">
    <property type="entry name" value="Family A G protein-coupled receptor-like"/>
    <property type="match status" value="1"/>
</dbReference>
<evidence type="ECO:0000313" key="8">
    <source>
        <dbReference type="WBParaSite" id="NBR_0001870301-mRNA-1"/>
    </source>
</evidence>
<reference evidence="8" key="1">
    <citation type="submission" date="2017-02" db="UniProtKB">
        <authorList>
            <consortium name="WormBaseParasite"/>
        </authorList>
    </citation>
    <scope>IDENTIFICATION</scope>
</reference>
<evidence type="ECO:0000313" key="6">
    <source>
        <dbReference type="EMBL" id="VDL82429.1"/>
    </source>
</evidence>
<proteinExistence type="predicted"/>
<dbReference type="WBParaSite" id="NBR_0001870301-mRNA-1">
    <property type="protein sequence ID" value="NBR_0001870301-mRNA-1"/>
    <property type="gene ID" value="NBR_0001870301"/>
</dbReference>
<name>A0A0N4YNA1_NIPBR</name>
<organism evidence="8">
    <name type="scientific">Nippostrongylus brasiliensis</name>
    <name type="common">Rat hookworm</name>
    <dbReference type="NCBI Taxonomy" id="27835"/>
    <lineage>
        <taxon>Eukaryota</taxon>
        <taxon>Metazoa</taxon>
        <taxon>Ecdysozoa</taxon>
        <taxon>Nematoda</taxon>
        <taxon>Chromadorea</taxon>
        <taxon>Rhabditida</taxon>
        <taxon>Rhabditina</taxon>
        <taxon>Rhabditomorpha</taxon>
        <taxon>Strongyloidea</taxon>
        <taxon>Heligmosomidae</taxon>
        <taxon>Nippostrongylus</taxon>
    </lineage>
</organism>
<feature type="transmembrane region" description="Helical" evidence="5">
    <location>
        <begin position="150"/>
        <end position="170"/>
    </location>
</feature>
<feature type="transmembrane region" description="Helical" evidence="5">
    <location>
        <begin position="72"/>
        <end position="96"/>
    </location>
</feature>
<evidence type="ECO:0000256" key="4">
    <source>
        <dbReference type="ARBA" id="ARBA00023136"/>
    </source>
</evidence>
<dbReference type="AlphaFoldDB" id="A0A0N4YNA1"/>
<dbReference type="InterPro" id="IPR019426">
    <property type="entry name" value="7TM_GPCR_serpentine_rcpt_Srv"/>
</dbReference>
<feature type="transmembrane region" description="Helical" evidence="5">
    <location>
        <begin position="212"/>
        <end position="235"/>
    </location>
</feature>
<dbReference type="InterPro" id="IPR051119">
    <property type="entry name" value="Nematode_SR-like"/>
</dbReference>
<feature type="transmembrane region" description="Helical" evidence="5">
    <location>
        <begin position="108"/>
        <end position="130"/>
    </location>
</feature>
<evidence type="ECO:0000256" key="3">
    <source>
        <dbReference type="ARBA" id="ARBA00022989"/>
    </source>
</evidence>
<keyword evidence="2 5" id="KW-0812">Transmembrane</keyword>
<dbReference type="GO" id="GO:0016020">
    <property type="term" value="C:membrane"/>
    <property type="evidence" value="ECO:0007669"/>
    <property type="project" value="UniProtKB-SubCell"/>
</dbReference>
<keyword evidence="3 5" id="KW-1133">Transmembrane helix</keyword>
<dbReference type="Proteomes" id="UP000271162">
    <property type="component" value="Unassembled WGS sequence"/>
</dbReference>
<feature type="transmembrane region" description="Helical" evidence="5">
    <location>
        <begin position="41"/>
        <end position="60"/>
    </location>
</feature>
<keyword evidence="7" id="KW-1185">Reference proteome</keyword>
<accession>A0A0N4YNA1</accession>
<keyword evidence="4 5" id="KW-0472">Membrane</keyword>
<gene>
    <name evidence="6" type="ORF">NBR_LOCUS18704</name>
</gene>
<sequence length="294" mass="33215">MQIIRWIGKQSNLAEMLEFSPLFTLLGDESMNYQMIIGLQLLYIAPSILLYIAEFFYILVCKDPEFSSAFYYIFLIRAPADLIQVTVSLVAFRLPLADWRFVVDKPYIAKLGFVVSNFACNIELFAQLILSVNRLTAIWFPLRHNSWWTLRRTVISFLVCALAASIPAVVKFCQEAGYVAVEGKVVPYLIHEEDQKWVDQQLVMARRLQLNLLVYSSAFTVAIMSMTVCQCLLALDVFPLKTDGHSVVILVLVMSADCFALSNPWLLFALSSTFRSKFSRVGSGLPTVGSSYTV</sequence>
<dbReference type="PANTHER" id="PTHR31627">
    <property type="entry name" value="SERPENTINE RECEPTOR CLASS GAMMA-RELATED"/>
    <property type="match status" value="1"/>
</dbReference>
<feature type="transmembrane region" description="Helical" evidence="5">
    <location>
        <begin position="247"/>
        <end position="270"/>
    </location>
</feature>
<comment type="subcellular location">
    <subcellularLocation>
        <location evidence="1">Membrane</location>
        <topology evidence="1">Multi-pass membrane protein</topology>
    </subcellularLocation>
</comment>
<dbReference type="Pfam" id="PF10323">
    <property type="entry name" value="7TM_GPCR_Srv"/>
    <property type="match status" value="2"/>
</dbReference>
<dbReference type="Gene3D" id="1.20.1070.10">
    <property type="entry name" value="Rhodopsin 7-helix transmembrane proteins"/>
    <property type="match status" value="1"/>
</dbReference>
<evidence type="ECO:0000256" key="5">
    <source>
        <dbReference type="SAM" id="Phobius"/>
    </source>
</evidence>
<dbReference type="PANTHER" id="PTHR31627:SF31">
    <property type="entry name" value="SERPENTINE RECEPTOR CLASS GAMMA"/>
    <property type="match status" value="1"/>
</dbReference>
<protein>
    <submittedName>
        <fullName evidence="8">Serpentine receptor class gamma (inferred by orthology to a C. elegans protein)</fullName>
    </submittedName>
</protein>
<dbReference type="STRING" id="27835.A0A0N4YNA1"/>
<dbReference type="EMBL" id="UYSL01023620">
    <property type="protein sequence ID" value="VDL82429.1"/>
    <property type="molecule type" value="Genomic_DNA"/>
</dbReference>
<evidence type="ECO:0000256" key="2">
    <source>
        <dbReference type="ARBA" id="ARBA00022692"/>
    </source>
</evidence>